<evidence type="ECO:0000259" key="1">
    <source>
        <dbReference type="SMART" id="SM01007"/>
    </source>
</evidence>
<organism evidence="2 3">
    <name type="scientific">Lysobacter silvisoli</name>
    <dbReference type="NCBI Taxonomy" id="2293254"/>
    <lineage>
        <taxon>Bacteria</taxon>
        <taxon>Pseudomonadati</taxon>
        <taxon>Pseudomonadota</taxon>
        <taxon>Gammaproteobacteria</taxon>
        <taxon>Lysobacterales</taxon>
        <taxon>Lysobacteraceae</taxon>
        <taxon>Lysobacter</taxon>
    </lineage>
</organism>
<dbReference type="InterPro" id="IPR036409">
    <property type="entry name" value="Aldolase_II/adducin_N_sf"/>
</dbReference>
<comment type="caution">
    <text evidence="2">The sequence shown here is derived from an EMBL/GenBank/DDBJ whole genome shotgun (WGS) entry which is preliminary data.</text>
</comment>
<dbReference type="Pfam" id="PF00596">
    <property type="entry name" value="Aldolase_II"/>
    <property type="match status" value="1"/>
</dbReference>
<dbReference type="InterPro" id="IPR001303">
    <property type="entry name" value="Aldolase_II/adducin_N"/>
</dbReference>
<protein>
    <submittedName>
        <fullName evidence="2">Class II aldolase</fullName>
    </submittedName>
</protein>
<evidence type="ECO:0000313" key="3">
    <source>
        <dbReference type="Proteomes" id="UP000264492"/>
    </source>
</evidence>
<dbReference type="Proteomes" id="UP000264492">
    <property type="component" value="Unassembled WGS sequence"/>
</dbReference>
<dbReference type="SUPFAM" id="SSF53639">
    <property type="entry name" value="AraD/HMP-PK domain-like"/>
    <property type="match status" value="1"/>
</dbReference>
<dbReference type="GO" id="GO:0005996">
    <property type="term" value="P:monosaccharide metabolic process"/>
    <property type="evidence" value="ECO:0007669"/>
    <property type="project" value="UniProtKB-ARBA"/>
</dbReference>
<dbReference type="OrthoDB" id="9814830at2"/>
<evidence type="ECO:0000313" key="2">
    <source>
        <dbReference type="EMBL" id="RDZ26744.1"/>
    </source>
</evidence>
<dbReference type="Gene3D" id="3.40.225.10">
    <property type="entry name" value="Class II aldolase/adducin N-terminal domain"/>
    <property type="match status" value="1"/>
</dbReference>
<proteinExistence type="predicted"/>
<feature type="domain" description="Class II aldolase/adducin N-terminal" evidence="1">
    <location>
        <begin position="10"/>
        <end position="195"/>
    </location>
</feature>
<accession>A0A371JYN8</accession>
<name>A0A371JYN8_9GAMM</name>
<dbReference type="SMART" id="SM01007">
    <property type="entry name" value="Aldolase_II"/>
    <property type="match status" value="1"/>
</dbReference>
<gene>
    <name evidence="2" type="ORF">DX914_17380</name>
</gene>
<dbReference type="EMBL" id="QTSU01000003">
    <property type="protein sequence ID" value="RDZ26744.1"/>
    <property type="molecule type" value="Genomic_DNA"/>
</dbReference>
<keyword evidence="3" id="KW-1185">Reference proteome</keyword>
<dbReference type="RefSeq" id="WP_115861071.1">
    <property type="nucleotide sequence ID" value="NZ_QTSU01000003.1"/>
</dbReference>
<dbReference type="AlphaFoldDB" id="A0A371JYN8"/>
<reference evidence="2 3" key="1">
    <citation type="submission" date="2018-08" db="EMBL/GenBank/DDBJ databases">
        <title>Lysobacter sp. zong2l5, whole genome shotgun sequence.</title>
        <authorList>
            <person name="Zhang X."/>
            <person name="Feng G."/>
            <person name="Zhu H."/>
        </authorList>
    </citation>
    <scope>NUCLEOTIDE SEQUENCE [LARGE SCALE GENOMIC DNA]</scope>
    <source>
        <strain evidence="3">zong2l5</strain>
    </source>
</reference>
<sequence>MSVAATAPDALVALSARIGADPLLVQGGGGNTSCKRDGTLWVKASGTWLAQARERDIFVPLPLEAVRAALQHQDGEARLTQLADPRALRPSIETSLHALLPHAVVAHVHAVNTIAWAVRADARARLDALLSDMNWAWVPYRRPGYPLTQAVREALSQRAADVLVLANHGLVVGAADCAGADALLAEVERRLALPQRGAAGADLARLRAVNDLNWERPSDESVDALATDAVALAIAREGALYPDHAVFLGARAAVVEPGDTLSAAVARAGIGDTAPVYALVRGAGVLVAPGLSAGAQAMLHCLALVALRLRGDEVLSYLGDEDVAALAGWEAEAYRRALARSQQARPEHPQPEH</sequence>